<reference evidence="1" key="1">
    <citation type="submission" date="2020-03" db="EMBL/GenBank/DDBJ databases">
        <title>The deep terrestrial virosphere.</title>
        <authorList>
            <person name="Holmfeldt K."/>
            <person name="Nilsson E."/>
            <person name="Simone D."/>
            <person name="Lopez-Fernandez M."/>
            <person name="Wu X."/>
            <person name="de Brujin I."/>
            <person name="Lundin D."/>
            <person name="Andersson A."/>
            <person name="Bertilsson S."/>
            <person name="Dopson M."/>
        </authorList>
    </citation>
    <scope>NUCLEOTIDE SEQUENCE</scope>
    <source>
        <strain evidence="1">MM415B03862</strain>
    </source>
</reference>
<dbReference type="EMBL" id="MT143229">
    <property type="protein sequence ID" value="QJA94401.1"/>
    <property type="molecule type" value="Genomic_DNA"/>
</dbReference>
<accession>A0A6M3LMV8</accession>
<protein>
    <submittedName>
        <fullName evidence="1">Uncharacterized protein</fullName>
    </submittedName>
</protein>
<evidence type="ECO:0000313" key="1">
    <source>
        <dbReference type="EMBL" id="QJA94401.1"/>
    </source>
</evidence>
<gene>
    <name evidence="1" type="ORF">MM415B03862_0002</name>
</gene>
<proteinExistence type="predicted"/>
<organism evidence="1">
    <name type="scientific">viral metagenome</name>
    <dbReference type="NCBI Taxonomy" id="1070528"/>
    <lineage>
        <taxon>unclassified sequences</taxon>
        <taxon>metagenomes</taxon>
        <taxon>organismal metagenomes</taxon>
    </lineage>
</organism>
<name>A0A6M3LMV8_9ZZZZ</name>
<dbReference type="AlphaFoldDB" id="A0A6M3LMV8"/>
<sequence length="60" mass="6664">MSTIKVLVNNQGANGRIAIDVELVRRTPKTLWVRLPDGHIITRKVSRDLVTAEALVKGDK</sequence>